<dbReference type="EMBL" id="LRQV01000122">
    <property type="protein sequence ID" value="KXK59272.1"/>
    <property type="molecule type" value="Genomic_DNA"/>
</dbReference>
<keyword evidence="2" id="KW-1185">Reference proteome</keyword>
<name>A0A136PLI4_9ACTN</name>
<protein>
    <submittedName>
        <fullName evidence="1">Uncharacterized protein</fullName>
    </submittedName>
</protein>
<gene>
    <name evidence="1" type="ORF">AWW66_25080</name>
</gene>
<evidence type="ECO:0000313" key="2">
    <source>
        <dbReference type="Proteomes" id="UP000070620"/>
    </source>
</evidence>
<accession>A0A136PLI4</accession>
<organism evidence="1 2">
    <name type="scientific">Micromonospora rosaria</name>
    <dbReference type="NCBI Taxonomy" id="47874"/>
    <lineage>
        <taxon>Bacteria</taxon>
        <taxon>Bacillati</taxon>
        <taxon>Actinomycetota</taxon>
        <taxon>Actinomycetes</taxon>
        <taxon>Micromonosporales</taxon>
        <taxon>Micromonosporaceae</taxon>
        <taxon>Micromonospora</taxon>
    </lineage>
</organism>
<dbReference type="AlphaFoldDB" id="A0A136PLI4"/>
<sequence length="166" mass="17436">MMSRQEIAEAVNAWVWEHQGRRVDLGSAYIGKLERGEHRWPVAHVRAGLRGVFGVDDDASIGLYVIYGLGRSVEAVTTVAPPVREAEPAPTPSASSNDDADGVPTTVRLDVAAGAAVVITVDGERAGPIRVLVTTVPDGSPGLSALPLTSADGARVYSLADGRRRV</sequence>
<dbReference type="Proteomes" id="UP000070620">
    <property type="component" value="Unassembled WGS sequence"/>
</dbReference>
<proteinExistence type="predicted"/>
<evidence type="ECO:0000313" key="1">
    <source>
        <dbReference type="EMBL" id="KXK59272.1"/>
    </source>
</evidence>
<comment type="caution">
    <text evidence="1">The sequence shown here is derived from an EMBL/GenBank/DDBJ whole genome shotgun (WGS) entry which is preliminary data.</text>
</comment>
<reference evidence="1 2" key="1">
    <citation type="submission" date="2016-01" db="EMBL/GenBank/DDBJ databases">
        <title>Whole genome sequence and analysis of Micromonospora rosaria DSM 803, which can produce antibacterial substance rosamicin.</title>
        <authorList>
            <person name="Yang H."/>
            <person name="He X."/>
            <person name="Zhu D."/>
        </authorList>
    </citation>
    <scope>NUCLEOTIDE SEQUENCE [LARGE SCALE GENOMIC DNA]</scope>
    <source>
        <strain evidence="1 2">DSM 803</strain>
    </source>
</reference>